<evidence type="ECO:0000256" key="5">
    <source>
        <dbReference type="ARBA" id="ARBA00022771"/>
    </source>
</evidence>
<evidence type="ECO:0000256" key="4">
    <source>
        <dbReference type="ARBA" id="ARBA00022723"/>
    </source>
</evidence>
<dbReference type="Gene3D" id="2.170.270.10">
    <property type="entry name" value="SET domain"/>
    <property type="match status" value="1"/>
</dbReference>
<dbReference type="GO" id="GO:0008757">
    <property type="term" value="F:S-adenosylmethionine-dependent methyltransferase activity"/>
    <property type="evidence" value="ECO:0007669"/>
    <property type="project" value="UniProtKB-ARBA"/>
</dbReference>
<keyword evidence="6" id="KW-0862">Zinc</keyword>
<accession>A0AA39G7P6</accession>
<evidence type="ECO:0000256" key="2">
    <source>
        <dbReference type="ARBA" id="ARBA00022679"/>
    </source>
</evidence>
<evidence type="ECO:0000313" key="11">
    <source>
        <dbReference type="EMBL" id="KAK0183122.1"/>
    </source>
</evidence>
<dbReference type="Gene3D" id="6.10.140.2220">
    <property type="match status" value="1"/>
</dbReference>
<dbReference type="InterPro" id="IPR001214">
    <property type="entry name" value="SET_dom"/>
</dbReference>
<evidence type="ECO:0000256" key="3">
    <source>
        <dbReference type="ARBA" id="ARBA00022691"/>
    </source>
</evidence>
<keyword evidence="3" id="KW-0949">S-adenosyl-L-methionine</keyword>
<dbReference type="Gene3D" id="1.10.220.160">
    <property type="match status" value="1"/>
</dbReference>
<feature type="domain" description="MYND-type" evidence="10">
    <location>
        <begin position="271"/>
        <end position="310"/>
    </location>
</feature>
<reference evidence="11" key="2">
    <citation type="submission" date="2023-03" db="EMBL/GenBank/DDBJ databases">
        <authorList>
            <person name="Inwood S.N."/>
            <person name="Skelly J.G."/>
            <person name="Guhlin J."/>
            <person name="Harrop T.W.R."/>
            <person name="Goldson S.G."/>
            <person name="Dearden P.K."/>
        </authorList>
    </citation>
    <scope>NUCLEOTIDE SEQUENCE</scope>
    <source>
        <strain evidence="11">Lincoln</strain>
        <tissue evidence="11">Whole body</tissue>
    </source>
</reference>
<protein>
    <recommendedName>
        <fullName evidence="13">SET and MYND domain-containing protein 4</fullName>
    </recommendedName>
</protein>
<proteinExistence type="predicted"/>
<evidence type="ECO:0000313" key="12">
    <source>
        <dbReference type="Proteomes" id="UP001168972"/>
    </source>
</evidence>
<evidence type="ECO:0000256" key="8">
    <source>
        <dbReference type="SAM" id="Coils"/>
    </source>
</evidence>
<keyword evidence="4" id="KW-0479">Metal-binding</keyword>
<dbReference type="GO" id="GO:0032259">
    <property type="term" value="P:methylation"/>
    <property type="evidence" value="ECO:0007669"/>
    <property type="project" value="UniProtKB-KW"/>
</dbReference>
<dbReference type="PROSITE" id="PS50865">
    <property type="entry name" value="ZF_MYND_2"/>
    <property type="match status" value="1"/>
</dbReference>
<evidence type="ECO:0000256" key="6">
    <source>
        <dbReference type="ARBA" id="ARBA00022833"/>
    </source>
</evidence>
<comment type="caution">
    <text evidence="11">The sequence shown here is derived from an EMBL/GenBank/DDBJ whole genome shotgun (WGS) entry which is preliminary data.</text>
</comment>
<keyword evidence="12" id="KW-1185">Reference proteome</keyword>
<dbReference type="GO" id="GO:0008170">
    <property type="term" value="F:N-methyltransferase activity"/>
    <property type="evidence" value="ECO:0007669"/>
    <property type="project" value="UniProtKB-ARBA"/>
</dbReference>
<evidence type="ECO:0000259" key="9">
    <source>
        <dbReference type="PROSITE" id="PS50280"/>
    </source>
</evidence>
<keyword evidence="1" id="KW-0489">Methyltransferase</keyword>
<dbReference type="GO" id="GO:0008276">
    <property type="term" value="F:protein methyltransferase activity"/>
    <property type="evidence" value="ECO:0007669"/>
    <property type="project" value="UniProtKB-ARBA"/>
</dbReference>
<gene>
    <name evidence="11" type="ORF">PV327_001192</name>
</gene>
<dbReference type="GO" id="GO:0008270">
    <property type="term" value="F:zinc ion binding"/>
    <property type="evidence" value="ECO:0007669"/>
    <property type="project" value="UniProtKB-KW"/>
</dbReference>
<dbReference type="InterPro" id="IPR052097">
    <property type="entry name" value="SET-MYND_domain_protein"/>
</dbReference>
<feature type="domain" description="SET" evidence="9">
    <location>
        <begin position="219"/>
        <end position="501"/>
    </location>
</feature>
<keyword evidence="8" id="KW-0175">Coiled coil</keyword>
<dbReference type="Pfam" id="PF01753">
    <property type="entry name" value="zf-MYND"/>
    <property type="match status" value="1"/>
</dbReference>
<dbReference type="SUPFAM" id="SSF82199">
    <property type="entry name" value="SET domain"/>
    <property type="match status" value="1"/>
</dbReference>
<keyword evidence="5 7" id="KW-0863">Zinc-finger</keyword>
<evidence type="ECO:0008006" key="13">
    <source>
        <dbReference type="Google" id="ProtNLM"/>
    </source>
</evidence>
<dbReference type="GO" id="GO:0005737">
    <property type="term" value="C:cytoplasm"/>
    <property type="evidence" value="ECO:0007669"/>
    <property type="project" value="TreeGrafter"/>
</dbReference>
<evidence type="ECO:0000256" key="1">
    <source>
        <dbReference type="ARBA" id="ARBA00022603"/>
    </source>
</evidence>
<dbReference type="Proteomes" id="UP001168972">
    <property type="component" value="Unassembled WGS sequence"/>
</dbReference>
<keyword evidence="2" id="KW-0808">Transferase</keyword>
<dbReference type="Pfam" id="PF00856">
    <property type="entry name" value="SET"/>
    <property type="match status" value="1"/>
</dbReference>
<dbReference type="InterPro" id="IPR002893">
    <property type="entry name" value="Znf_MYND"/>
</dbReference>
<dbReference type="SUPFAM" id="SSF144232">
    <property type="entry name" value="HIT/MYND zinc finger-like"/>
    <property type="match status" value="1"/>
</dbReference>
<dbReference type="PANTHER" id="PTHR46165">
    <property type="entry name" value="SET AND MYND DOMAIN-CONTAINING PROTEIN 4"/>
    <property type="match status" value="1"/>
</dbReference>
<dbReference type="PANTHER" id="PTHR46165:SF2">
    <property type="entry name" value="SET AND MYND DOMAIN-CONTAINING PROTEIN 4"/>
    <property type="match status" value="1"/>
</dbReference>
<organism evidence="11 12">
    <name type="scientific">Microctonus hyperodae</name>
    <name type="common">Parasitoid wasp</name>
    <dbReference type="NCBI Taxonomy" id="165561"/>
    <lineage>
        <taxon>Eukaryota</taxon>
        <taxon>Metazoa</taxon>
        <taxon>Ecdysozoa</taxon>
        <taxon>Arthropoda</taxon>
        <taxon>Hexapoda</taxon>
        <taxon>Insecta</taxon>
        <taxon>Pterygota</taxon>
        <taxon>Neoptera</taxon>
        <taxon>Endopterygota</taxon>
        <taxon>Hymenoptera</taxon>
        <taxon>Apocrita</taxon>
        <taxon>Ichneumonoidea</taxon>
        <taxon>Braconidae</taxon>
        <taxon>Euphorinae</taxon>
        <taxon>Microctonus</taxon>
    </lineage>
</organism>
<name>A0AA39G7P6_MICHY</name>
<dbReference type="PROSITE" id="PS01360">
    <property type="entry name" value="ZF_MYND_1"/>
    <property type="match status" value="1"/>
</dbReference>
<sequence length="583" mass="68171">MEERFRDWSLRFSWRDEPQSAFHGFTIEEDEKTMARAMRLLLNCQAPPEIHQEIKDAQHSRELMEFGHRLSRRRTWRILLEVYTQALMFAPPNSSLLAENYFYCALQLYKGRLYRASLLHCDRSLENDPPDNLKAKIYIYRARNIYEMNGRKVCSVVDEAINNTRFWLRAMNQLDPAYSAIAYMIDLLNMSPILAEPLEIYHDQNVHNDQELTFPDDNDKIEQASSAIEIKYNEENGRYIAASRNINAGEVLFAHKSYSSIIYPKLQNEYCWYCSKIVLAVVPCKQCSMIIYCNENCRDKAWQEYHDLECLALPAMMEVEMKAEEITTLRLLIKAYKEANCSIDELRAKVIALENIEDPIEKLCTNGKFDNTKYASIFSLTRRFPVISTHASRSAIILLFLGATTDIFSQRITDYAGLEQTEGTKFMGSLIMRHLGICYNNAIGELQRSELEPIRLQINPLLSLFNHSCDPSVLVHTYGDMKYCIAIKDIARGEQIYRCYLRDDWEMSVANRNDFLQKSFNFDCACNACRNNWQRYIRRKPPSLELENYPAAVIHQWNLITRQFPLEKDICTTNVSFYSEFFY</sequence>
<dbReference type="AlphaFoldDB" id="A0AA39G7P6"/>
<reference evidence="11" key="1">
    <citation type="journal article" date="2023" name="bioRxiv">
        <title>Scaffold-level genome assemblies of two parasitoid biocontrol wasps reveal the parthenogenesis mechanism and an associated novel virus.</title>
        <authorList>
            <person name="Inwood S."/>
            <person name="Skelly J."/>
            <person name="Guhlin J."/>
            <person name="Harrop T."/>
            <person name="Goldson S."/>
            <person name="Dearden P."/>
        </authorList>
    </citation>
    <scope>NUCLEOTIDE SEQUENCE</scope>
    <source>
        <strain evidence="11">Lincoln</strain>
        <tissue evidence="11">Whole body</tissue>
    </source>
</reference>
<dbReference type="GO" id="GO:0042826">
    <property type="term" value="F:histone deacetylase binding"/>
    <property type="evidence" value="ECO:0007669"/>
    <property type="project" value="TreeGrafter"/>
</dbReference>
<dbReference type="PROSITE" id="PS50280">
    <property type="entry name" value="SET"/>
    <property type="match status" value="1"/>
</dbReference>
<feature type="coiled-coil region" evidence="8">
    <location>
        <begin position="329"/>
        <end position="356"/>
    </location>
</feature>
<evidence type="ECO:0000256" key="7">
    <source>
        <dbReference type="PROSITE-ProRule" id="PRU00134"/>
    </source>
</evidence>
<dbReference type="EMBL" id="JAQQBR010000001">
    <property type="protein sequence ID" value="KAK0183122.1"/>
    <property type="molecule type" value="Genomic_DNA"/>
</dbReference>
<dbReference type="GO" id="GO:0005634">
    <property type="term" value="C:nucleus"/>
    <property type="evidence" value="ECO:0007669"/>
    <property type="project" value="TreeGrafter"/>
</dbReference>
<dbReference type="Gene3D" id="1.25.40.10">
    <property type="entry name" value="Tetratricopeptide repeat domain"/>
    <property type="match status" value="1"/>
</dbReference>
<dbReference type="InterPro" id="IPR046341">
    <property type="entry name" value="SET_dom_sf"/>
</dbReference>
<evidence type="ECO:0000259" key="10">
    <source>
        <dbReference type="PROSITE" id="PS50865"/>
    </source>
</evidence>
<dbReference type="InterPro" id="IPR011990">
    <property type="entry name" value="TPR-like_helical_dom_sf"/>
</dbReference>